<dbReference type="FunFam" id="3.40.1370.10:FF:000005">
    <property type="entry name" value="39S ribosomal protein L4, mitochondrial"/>
    <property type="match status" value="1"/>
</dbReference>
<comment type="subcellular location">
    <subcellularLocation>
        <location evidence="1">Mitochondrion</location>
    </subcellularLocation>
</comment>
<organism evidence="8 9">
    <name type="scientific">Hypothenemus hampei</name>
    <name type="common">Coffee berry borer</name>
    <dbReference type="NCBI Taxonomy" id="57062"/>
    <lineage>
        <taxon>Eukaryota</taxon>
        <taxon>Metazoa</taxon>
        <taxon>Ecdysozoa</taxon>
        <taxon>Arthropoda</taxon>
        <taxon>Hexapoda</taxon>
        <taxon>Insecta</taxon>
        <taxon>Pterygota</taxon>
        <taxon>Neoptera</taxon>
        <taxon>Endopterygota</taxon>
        <taxon>Coleoptera</taxon>
        <taxon>Polyphaga</taxon>
        <taxon>Cucujiformia</taxon>
        <taxon>Curculionidae</taxon>
        <taxon>Scolytinae</taxon>
        <taxon>Hypothenemus</taxon>
    </lineage>
</organism>
<dbReference type="PANTHER" id="PTHR10746">
    <property type="entry name" value="50S RIBOSOMAL PROTEIN L4"/>
    <property type="match status" value="1"/>
</dbReference>
<dbReference type="GO" id="GO:1990904">
    <property type="term" value="C:ribonucleoprotein complex"/>
    <property type="evidence" value="ECO:0007669"/>
    <property type="project" value="UniProtKB-KW"/>
</dbReference>
<evidence type="ECO:0000256" key="3">
    <source>
        <dbReference type="ARBA" id="ARBA00022980"/>
    </source>
</evidence>
<evidence type="ECO:0000313" key="9">
    <source>
        <dbReference type="Proteomes" id="UP001566132"/>
    </source>
</evidence>
<keyword evidence="3" id="KW-0689">Ribosomal protein</keyword>
<dbReference type="SUPFAM" id="SSF52166">
    <property type="entry name" value="Ribosomal protein L4"/>
    <property type="match status" value="1"/>
</dbReference>
<name>A0ABD1E6J6_HYPHA</name>
<sequence length="286" mass="33088">MFLKVESHKIRNFNNLFKQLRISCAREHSTNSDIPTVTTEFAPRKLLFESKYLKPRQVWLESLDTIDERKLGILELHPTVFGANPRIDIIHQNVRWQTLYRYVSFAHTKLRFEVRGGGKKPWPQKGLGRARHGSIRSPLFKGGGVVHGPRSPTPHFFMLPFYTRLHGLTSTLSVKFAQDDLHIVDSLELPSDEPQYITELVKSRLWGPSVLFVDCSDIMPRNITAATDSIKHFNLMPYYGLNVYSMLKHDTLVLTRAALDIIEEKILNNFHRHDPSFLKKFKVNQV</sequence>
<keyword evidence="5" id="KW-0687">Ribonucleoprotein</keyword>
<evidence type="ECO:0000256" key="2">
    <source>
        <dbReference type="ARBA" id="ARBA00010528"/>
    </source>
</evidence>
<evidence type="ECO:0000313" key="8">
    <source>
        <dbReference type="EMBL" id="KAL1490229.1"/>
    </source>
</evidence>
<dbReference type="AlphaFoldDB" id="A0ABD1E6J6"/>
<keyword evidence="4" id="KW-0496">Mitochondrion</keyword>
<dbReference type="Pfam" id="PF00573">
    <property type="entry name" value="Ribosomal_L4"/>
    <property type="match status" value="1"/>
</dbReference>
<comment type="caution">
    <text evidence="8">The sequence shown here is derived from an EMBL/GenBank/DDBJ whole genome shotgun (WGS) entry which is preliminary data.</text>
</comment>
<dbReference type="EMBL" id="JBDJPC010000010">
    <property type="protein sequence ID" value="KAL1490229.1"/>
    <property type="molecule type" value="Genomic_DNA"/>
</dbReference>
<dbReference type="NCBIfam" id="TIGR03953">
    <property type="entry name" value="rplD_bact"/>
    <property type="match status" value="1"/>
</dbReference>
<dbReference type="Gene3D" id="3.40.1370.10">
    <property type="match status" value="1"/>
</dbReference>
<reference evidence="8 9" key="1">
    <citation type="submission" date="2024-05" db="EMBL/GenBank/DDBJ databases">
        <title>Genetic variation in Jamaican populations of the coffee berry borer (Hypothenemus hampei).</title>
        <authorList>
            <person name="Errbii M."/>
            <person name="Myrie A."/>
        </authorList>
    </citation>
    <scope>NUCLEOTIDE SEQUENCE [LARGE SCALE GENOMIC DNA]</scope>
    <source>
        <strain evidence="8">JA-Hopewell-2020-01-JO</strain>
        <tissue evidence="8">Whole body</tissue>
    </source>
</reference>
<dbReference type="GO" id="GO:0005840">
    <property type="term" value="C:ribosome"/>
    <property type="evidence" value="ECO:0007669"/>
    <property type="project" value="UniProtKB-KW"/>
</dbReference>
<dbReference type="InterPro" id="IPR002136">
    <property type="entry name" value="Ribosomal_uL4"/>
</dbReference>
<evidence type="ECO:0000256" key="4">
    <source>
        <dbReference type="ARBA" id="ARBA00023128"/>
    </source>
</evidence>
<dbReference type="Proteomes" id="UP001566132">
    <property type="component" value="Unassembled WGS sequence"/>
</dbReference>
<evidence type="ECO:0000256" key="1">
    <source>
        <dbReference type="ARBA" id="ARBA00004173"/>
    </source>
</evidence>
<evidence type="ECO:0000256" key="7">
    <source>
        <dbReference type="ARBA" id="ARBA00082711"/>
    </source>
</evidence>
<protein>
    <recommendedName>
        <fullName evidence="6">Large ribosomal subunit protein uL4m</fullName>
    </recommendedName>
    <alternativeName>
        <fullName evidence="7">39S ribosomal protein L4, mitochondrial</fullName>
    </alternativeName>
</protein>
<dbReference type="GO" id="GO:0005743">
    <property type="term" value="C:mitochondrial inner membrane"/>
    <property type="evidence" value="ECO:0007669"/>
    <property type="project" value="UniProtKB-ARBA"/>
</dbReference>
<accession>A0ABD1E6J6</accession>
<keyword evidence="9" id="KW-1185">Reference proteome</keyword>
<proteinExistence type="inferred from homology"/>
<dbReference type="PANTHER" id="PTHR10746:SF6">
    <property type="entry name" value="LARGE RIBOSOMAL SUBUNIT PROTEIN UL4M"/>
    <property type="match status" value="1"/>
</dbReference>
<dbReference type="InterPro" id="IPR013005">
    <property type="entry name" value="Ribosomal_uL4-like"/>
</dbReference>
<evidence type="ECO:0000256" key="5">
    <source>
        <dbReference type="ARBA" id="ARBA00023274"/>
    </source>
</evidence>
<gene>
    <name evidence="8" type="ORF">ABEB36_012958</name>
</gene>
<dbReference type="InterPro" id="IPR023574">
    <property type="entry name" value="Ribosomal_uL4_dom_sf"/>
</dbReference>
<comment type="similarity">
    <text evidence="2">Belongs to the universal ribosomal protein uL4 family.</text>
</comment>
<evidence type="ECO:0000256" key="6">
    <source>
        <dbReference type="ARBA" id="ARBA00040565"/>
    </source>
</evidence>